<evidence type="ECO:0000256" key="8">
    <source>
        <dbReference type="ARBA" id="ARBA00023014"/>
    </source>
</evidence>
<evidence type="ECO:0000256" key="17">
    <source>
        <dbReference type="SAM" id="MobiDB-lite"/>
    </source>
</evidence>
<dbReference type="InterPro" id="IPR050165">
    <property type="entry name" value="DHAD_IlvD/Edd"/>
</dbReference>
<dbReference type="EMBL" id="JBBJCI010000227">
    <property type="protein sequence ID" value="KAK7238879.1"/>
    <property type="molecule type" value="Genomic_DNA"/>
</dbReference>
<dbReference type="PROSITE" id="PS00886">
    <property type="entry name" value="ILVD_EDD_1"/>
    <property type="match status" value="1"/>
</dbReference>
<protein>
    <recommendedName>
        <fullName evidence="14">dihydroxy-acid dehydratase</fullName>
        <ecNumber evidence="14">4.2.1.9</ecNumber>
    </recommendedName>
</protein>
<dbReference type="InterPro" id="IPR000581">
    <property type="entry name" value="ILV_EDD_N"/>
</dbReference>
<evidence type="ECO:0000256" key="14">
    <source>
        <dbReference type="ARBA" id="ARBA00029490"/>
    </source>
</evidence>
<dbReference type="InterPro" id="IPR020558">
    <property type="entry name" value="DiOHA_6PGluconate_deHydtase_CS"/>
</dbReference>
<comment type="similarity">
    <text evidence="2">Belongs to the IlvD/Edd family.</text>
</comment>
<dbReference type="InterPro" id="IPR042096">
    <property type="entry name" value="Dihydro-acid_dehy_C"/>
</dbReference>
<organism evidence="20 21">
    <name type="scientific">Aureococcus anophagefferens</name>
    <name type="common">Harmful bloom alga</name>
    <dbReference type="NCBI Taxonomy" id="44056"/>
    <lineage>
        <taxon>Eukaryota</taxon>
        <taxon>Sar</taxon>
        <taxon>Stramenopiles</taxon>
        <taxon>Ochrophyta</taxon>
        <taxon>Pelagophyceae</taxon>
        <taxon>Pelagomonadales</taxon>
        <taxon>Pelagomonadaceae</taxon>
        <taxon>Aureococcus</taxon>
    </lineage>
</organism>
<dbReference type="PANTHER" id="PTHR21000:SF5">
    <property type="entry name" value="DIHYDROXY-ACID DEHYDRATASE, MITOCHONDRIAL"/>
    <property type="match status" value="1"/>
</dbReference>
<dbReference type="Pfam" id="PF00920">
    <property type="entry name" value="ILVD_EDD_N"/>
    <property type="match status" value="1"/>
</dbReference>
<evidence type="ECO:0000256" key="16">
    <source>
        <dbReference type="ARBA" id="ARBA00052865"/>
    </source>
</evidence>
<evidence type="ECO:0000256" key="7">
    <source>
        <dbReference type="ARBA" id="ARBA00023004"/>
    </source>
</evidence>
<keyword evidence="6" id="KW-0460">Magnesium</keyword>
<comment type="catalytic activity">
    <reaction evidence="16">
        <text>(2R,3R)-2,3-dihydroxy-3-methylpentanoate = (S)-3-methyl-2-oxopentanoate + H2O</text>
        <dbReference type="Rhea" id="RHEA:27694"/>
        <dbReference type="ChEBI" id="CHEBI:15377"/>
        <dbReference type="ChEBI" id="CHEBI:35146"/>
        <dbReference type="ChEBI" id="CHEBI:49258"/>
        <dbReference type="EC" id="4.2.1.9"/>
    </reaction>
    <physiologicalReaction direction="left-to-right" evidence="16">
        <dbReference type="Rhea" id="RHEA:27695"/>
    </physiologicalReaction>
</comment>
<dbReference type="Proteomes" id="UP001363151">
    <property type="component" value="Unassembled WGS sequence"/>
</dbReference>
<proteinExistence type="inferred from homology"/>
<feature type="region of interest" description="Disordered" evidence="17">
    <location>
        <begin position="1"/>
        <end position="26"/>
    </location>
</feature>
<comment type="cofactor">
    <cofactor evidence="1">
        <name>Mg(2+)</name>
        <dbReference type="ChEBI" id="CHEBI:18420"/>
    </cofactor>
</comment>
<evidence type="ECO:0000313" key="21">
    <source>
        <dbReference type="Proteomes" id="UP001363151"/>
    </source>
</evidence>
<comment type="caution">
    <text evidence="20">The sequence shown here is derived from an EMBL/GenBank/DDBJ whole genome shotgun (WGS) entry which is preliminary data.</text>
</comment>
<dbReference type="Pfam" id="PF24877">
    <property type="entry name" value="ILV_EDD_C"/>
    <property type="match status" value="1"/>
</dbReference>
<dbReference type="InterPro" id="IPR037237">
    <property type="entry name" value="IlvD/EDD_N"/>
</dbReference>
<evidence type="ECO:0000256" key="1">
    <source>
        <dbReference type="ARBA" id="ARBA00001946"/>
    </source>
</evidence>
<keyword evidence="10" id="KW-0100">Branched-chain amino acid biosynthesis</keyword>
<keyword evidence="4" id="KW-0001">2Fe-2S</keyword>
<comment type="pathway">
    <text evidence="12">Amino-acid biosynthesis; L-valine biosynthesis; L-valine from pyruvate: step 3/4.</text>
</comment>
<keyword evidence="5" id="KW-0479">Metal-binding</keyword>
<evidence type="ECO:0000259" key="18">
    <source>
        <dbReference type="Pfam" id="PF00920"/>
    </source>
</evidence>
<keyword evidence="7" id="KW-0408">Iron</keyword>
<evidence type="ECO:0000259" key="19">
    <source>
        <dbReference type="Pfam" id="PF24877"/>
    </source>
</evidence>
<name>A0ABR1FUC0_AURAN</name>
<dbReference type="InterPro" id="IPR056740">
    <property type="entry name" value="ILV_EDD_C"/>
</dbReference>
<evidence type="ECO:0000256" key="13">
    <source>
        <dbReference type="ARBA" id="ARBA00029437"/>
    </source>
</evidence>
<dbReference type="SUPFAM" id="SSF143975">
    <property type="entry name" value="IlvD/EDD N-terminal domain-like"/>
    <property type="match status" value="1"/>
</dbReference>
<keyword evidence="8" id="KW-0411">Iron-sulfur</keyword>
<comment type="cofactor">
    <cofactor evidence="15">
        <name>[2Fe-2S] cluster</name>
        <dbReference type="ChEBI" id="CHEBI:190135"/>
    </cofactor>
</comment>
<comment type="catalytic activity">
    <reaction evidence="11">
        <text>(2R)-2,3-dihydroxy-3-methylbutanoate = 3-methyl-2-oxobutanoate + H2O</text>
        <dbReference type="Rhea" id="RHEA:24809"/>
        <dbReference type="ChEBI" id="CHEBI:11851"/>
        <dbReference type="ChEBI" id="CHEBI:15377"/>
        <dbReference type="ChEBI" id="CHEBI:49072"/>
        <dbReference type="EC" id="4.2.1.9"/>
    </reaction>
    <physiologicalReaction direction="left-to-right" evidence="11">
        <dbReference type="Rhea" id="RHEA:24810"/>
    </physiologicalReaction>
</comment>
<evidence type="ECO:0000256" key="9">
    <source>
        <dbReference type="ARBA" id="ARBA00023239"/>
    </source>
</evidence>
<evidence type="ECO:0000256" key="12">
    <source>
        <dbReference type="ARBA" id="ARBA00029436"/>
    </source>
</evidence>
<comment type="pathway">
    <text evidence="13">Amino-acid biosynthesis; L-isoleucine biosynthesis; L-isoleucine from 2-oxobutanoate: step 3/4.</text>
</comment>
<gene>
    <name evidence="20" type="primary">ilvD</name>
    <name evidence="20" type="ORF">SO694_00026029</name>
</gene>
<feature type="compositionally biased region" description="Low complexity" evidence="17">
    <location>
        <begin position="1"/>
        <end position="16"/>
    </location>
</feature>
<feature type="domain" description="Dihydroxy-acid/6-phosphogluconate dehydratase C-terminal" evidence="19">
    <location>
        <begin position="416"/>
        <end position="604"/>
    </location>
</feature>
<evidence type="ECO:0000256" key="11">
    <source>
        <dbReference type="ARBA" id="ARBA00029304"/>
    </source>
</evidence>
<dbReference type="InterPro" id="IPR004404">
    <property type="entry name" value="DihydroxyA_deHydtase"/>
</dbReference>
<evidence type="ECO:0000256" key="6">
    <source>
        <dbReference type="ARBA" id="ARBA00022842"/>
    </source>
</evidence>
<keyword evidence="9" id="KW-0456">Lyase</keyword>
<dbReference type="Gene3D" id="3.50.30.80">
    <property type="entry name" value="IlvD/EDD C-terminal domain-like"/>
    <property type="match status" value="1"/>
</dbReference>
<accession>A0ABR1FUC0</accession>
<dbReference type="NCBIfam" id="TIGR00110">
    <property type="entry name" value="ilvD"/>
    <property type="match status" value="1"/>
</dbReference>
<evidence type="ECO:0000256" key="3">
    <source>
        <dbReference type="ARBA" id="ARBA00022605"/>
    </source>
</evidence>
<keyword evidence="21" id="KW-1185">Reference proteome</keyword>
<feature type="domain" description="Dihydroxy-acid/6-phosphogluconate dehydratase N-terminal" evidence="18">
    <location>
        <begin position="86"/>
        <end position="403"/>
    </location>
</feature>
<evidence type="ECO:0000256" key="4">
    <source>
        <dbReference type="ARBA" id="ARBA00022714"/>
    </source>
</evidence>
<evidence type="ECO:0000313" key="20">
    <source>
        <dbReference type="EMBL" id="KAK7238879.1"/>
    </source>
</evidence>
<evidence type="ECO:0000256" key="2">
    <source>
        <dbReference type="ARBA" id="ARBA00006486"/>
    </source>
</evidence>
<reference evidence="20 21" key="1">
    <citation type="submission" date="2024-03" db="EMBL/GenBank/DDBJ databases">
        <title>Aureococcus anophagefferens CCMP1851 and Kratosvirus quantuckense: Draft genome of a second virus-susceptible host strain in the model system.</title>
        <authorList>
            <person name="Chase E."/>
            <person name="Truchon A.R."/>
            <person name="Schepens W."/>
            <person name="Wilhelm S.W."/>
        </authorList>
    </citation>
    <scope>NUCLEOTIDE SEQUENCE [LARGE SCALE GENOMIC DNA]</scope>
    <source>
        <strain evidence="20 21">CCMP1851</strain>
    </source>
</reference>
<evidence type="ECO:0000256" key="10">
    <source>
        <dbReference type="ARBA" id="ARBA00023304"/>
    </source>
</evidence>
<dbReference type="SUPFAM" id="SSF52016">
    <property type="entry name" value="LeuD/IlvD-like"/>
    <property type="match status" value="1"/>
</dbReference>
<sequence length="614" mass="64051">MAMRRTLRAAARPQRPAARRFDTSSKDPVANYRDVGGVVDAYVNPEPGDAGKPNKYSATLTQHARRGGAQAMLVPCGVDSAAKLAQPQVGIASVWWEGNPCNMHLLELSEEVKASVAAEALVPLRYNTVGVSDAISMGTGGMRYSLQSRDVIADSVETVAAAQFYDGLVTIAGCDKNMPGCMMAMGRLNRPALMVYGGTIRRGKLPSSGRTINIVDAFEGYGKLVAGAISPQERAETIACACPGAGACGGMYTANTMATVVEAMGMSLPYSACTPADAKSDECGRVGAAMRDMIDQNRRPRDICDKRSFLNAIAVANCVGGSTNAVLHLLAMARAFAVDLTYDDFEDVRRKTPVLCDMKPWGAHLMEDLHDAGGVPGVLSRMIDAGALPHPDALTLSGAALGDVVRDATLPAGHAIMRPVDDPIKASGHLTVLAGSLAPDGAVGKITGKEGMVFRGPAQVFDSEPAMLDALDAGLIRPGAVVVIRYSGPRGGPGMPEMLTPTSALMGAGLGDKCAVLTDGRFSGGTHGFAIGHVSPEAADGGPIALLRDGDVVTIDAERRLISHDVGDADLAARRAAWTPPAPRVTRGALANYYKSVSSPKYGCVTDMIPGFES</sequence>
<evidence type="ECO:0000256" key="15">
    <source>
        <dbReference type="ARBA" id="ARBA00034078"/>
    </source>
</evidence>
<dbReference type="EC" id="4.2.1.9" evidence="14"/>
<keyword evidence="3" id="KW-0028">Amino-acid biosynthesis</keyword>
<dbReference type="NCBIfam" id="NF002068">
    <property type="entry name" value="PRK00911.1"/>
    <property type="match status" value="1"/>
</dbReference>
<evidence type="ECO:0000256" key="5">
    <source>
        <dbReference type="ARBA" id="ARBA00022723"/>
    </source>
</evidence>
<dbReference type="PANTHER" id="PTHR21000">
    <property type="entry name" value="DIHYDROXY-ACID DEHYDRATASE DAD"/>
    <property type="match status" value="1"/>
</dbReference>